<keyword evidence="3" id="KW-1185">Reference proteome</keyword>
<accession>A0ABR2JPS8</accession>
<reference evidence="2 3" key="1">
    <citation type="submission" date="2024-04" db="EMBL/GenBank/DDBJ databases">
        <title>Tritrichomonas musculus Genome.</title>
        <authorList>
            <person name="Alves-Ferreira E."/>
            <person name="Grigg M."/>
            <person name="Lorenzi H."/>
            <person name="Galac M."/>
        </authorList>
    </citation>
    <scope>NUCLEOTIDE SEQUENCE [LARGE SCALE GENOMIC DNA]</scope>
    <source>
        <strain evidence="2 3">EAF2021</strain>
    </source>
</reference>
<evidence type="ECO:0000256" key="1">
    <source>
        <dbReference type="SAM" id="Phobius"/>
    </source>
</evidence>
<comment type="caution">
    <text evidence="2">The sequence shown here is derived from an EMBL/GenBank/DDBJ whole genome shotgun (WGS) entry which is preliminary data.</text>
</comment>
<dbReference type="EMBL" id="JAPFFF010000010">
    <property type="protein sequence ID" value="KAK8880864.1"/>
    <property type="molecule type" value="Genomic_DNA"/>
</dbReference>
<evidence type="ECO:0000313" key="3">
    <source>
        <dbReference type="Proteomes" id="UP001470230"/>
    </source>
</evidence>
<dbReference type="InterPro" id="IPR032675">
    <property type="entry name" value="LRR_dom_sf"/>
</dbReference>
<proteinExistence type="predicted"/>
<gene>
    <name evidence="2" type="ORF">M9Y10_003562</name>
</gene>
<dbReference type="PANTHER" id="PTHR45661">
    <property type="entry name" value="SURFACE ANTIGEN"/>
    <property type="match status" value="1"/>
</dbReference>
<keyword evidence="1" id="KW-1133">Transmembrane helix</keyword>
<dbReference type="InterPro" id="IPR053139">
    <property type="entry name" value="Surface_bspA-like"/>
</dbReference>
<evidence type="ECO:0000313" key="2">
    <source>
        <dbReference type="EMBL" id="KAK8880864.1"/>
    </source>
</evidence>
<dbReference type="PANTHER" id="PTHR45661:SF3">
    <property type="entry name" value="IG-LIKE DOMAIN-CONTAINING PROTEIN"/>
    <property type="match status" value="1"/>
</dbReference>
<evidence type="ECO:0008006" key="4">
    <source>
        <dbReference type="Google" id="ProtNLM"/>
    </source>
</evidence>
<dbReference type="Proteomes" id="UP001470230">
    <property type="component" value="Unassembled WGS sequence"/>
</dbReference>
<keyword evidence="1" id="KW-0472">Membrane</keyword>
<name>A0ABR2JPS8_9EUKA</name>
<feature type="transmembrane region" description="Helical" evidence="1">
    <location>
        <begin position="1071"/>
        <end position="1098"/>
    </location>
</feature>
<keyword evidence="1" id="KW-0812">Transmembrane</keyword>
<dbReference type="Gene3D" id="3.80.10.10">
    <property type="entry name" value="Ribonuclease Inhibitor"/>
    <property type="match status" value="6"/>
</dbReference>
<protein>
    <recommendedName>
        <fullName evidence="4">Surface antigen BspA-like</fullName>
    </recommendedName>
</protein>
<dbReference type="InterPro" id="IPR026906">
    <property type="entry name" value="LRR_5"/>
</dbReference>
<dbReference type="Pfam" id="PF13306">
    <property type="entry name" value="LRR_5"/>
    <property type="match status" value="7"/>
</dbReference>
<dbReference type="SUPFAM" id="SSF52058">
    <property type="entry name" value="L domain-like"/>
    <property type="match status" value="3"/>
</dbReference>
<organism evidence="2 3">
    <name type="scientific">Tritrichomonas musculus</name>
    <dbReference type="NCBI Taxonomy" id="1915356"/>
    <lineage>
        <taxon>Eukaryota</taxon>
        <taxon>Metamonada</taxon>
        <taxon>Parabasalia</taxon>
        <taxon>Tritrichomonadida</taxon>
        <taxon>Tritrichomonadidae</taxon>
        <taxon>Tritrichomonas</taxon>
    </lineage>
</organism>
<sequence>MLLSFLFLSSLVKGDTYDPSNTPSPVQANCDDLKNHASADKAINSISSYDYNGCQGSERNHVFIDASTIGEYAFLRCQIISQVSFCKGVSTISKGAFARCSNLLSISFLDRTGSSTLSINNGAFYLCSGINTPVSIPTFVSSIDLESFAYTGRFTLNIADRSSTSVSTLQLGNRAFYNSNLVVATIPHKVSVGDDTFSWCTNIESINYQGGDIGDNAFEYCSKLKTFTFATDSTISSIGDYVFRSTILEGKLALPDSLKTIGDFAFYGTSISGDLNLNEVVSVGESAFQGCSGLGTLTATNVVSFGDKAFKDTEVTGNLVLNKEVVYIGEYSFYKTKITGLKIQNTDNSADPSPNIGEFAFAYCSTPFESIDISDQITISRYAFAGLTITKDVTIETTIYQSAINVKAFIDATIGQKVSLTRVQIAKDAFLNAKMDSLSIISRSTTGDDVSGFAFANCQILTKIDLTDVRLGDDAFRGLSKSSSPNVTFYHNDDYSYCKTSIGDNAFYETTITGVNSLLENVSYLGSFAFYHCKNLDGDLTLNVSTIGNYAFTYCSYTDLLIGSLVGTLDTKIGDDDITNYYGFQGCPLKSLVFEQSYDENKIKVTIPPRSFYKMKDIKNDLFIPAYIQTIGSEAFSGCSSISGLEFEQYPSSITLGQNAFYGCSAIPKLNLTRDVSSIPDYAFYKCTSLNAAIFPETLTSIGKYAFSQTKLSGVSFPDSLLTIDYGAFQDCTSMGGNLDIPDLVTKIETRAFCGCPFKNSKLTVGKSLSTIGDYAFYQCGFNDHLNLPDVISIGAYAFYGCSGFSGPLVLHTESSENTGETNEPYSALTIGLNAFQGCSGLTGQIPTNYLTQLTERSFADCKGFSGILNLSKFTVIPPYAFYNCENLNTLILPDTVTAIGKYAFYGCTNLEGPLELPSIKTIGKYAFAKCSKLSGPLKFPISLSHIDDYAFSECSGFSDSLSFDVNTLTIGEGAFKGCSGFKKGTLSFTMKSSSYEEAGNTGNRHFSYPYFLRIQNYAFEDAKFDDVYYLGRFEPDCDYESGIKEMKKVHTASNYVNSSFCRKTVRKNGLSGGAIAGIVIAVIVVVAVIVVLVILLIREKKKRDHSEGEVEMNES</sequence>